<sequence>MDMIDSDDEPGLSELLVWDGARAHYYHVTAKGASLVRELNIASRTMALHRNAIVYLRDSRVLIANTSGIVKETLSFSEGEGLPRWLSLCGHYMAVLSSTLVLKLWNLSRRKAHQYNMGRQFEADGELFAALSAMAVNADGTRVAFLGASSAEAQPAVAVFEVETDSVAQVELNAGELPCGVVWSTAEPRLLAVETVAKRGGSLAGTISAKTGEAGPATDSGSGTPLSKSRLAGKSLSRKLKRKSGPGSPGGTASPSALRKGSSLDRSGSLAGASGDDDGPDALPSFVVTLFATPTAGVLVQSRTQFQPEFQRLVGIEVPYLVFALKPPLDGSVMVERLGLWPMQDFVGMESPSATAFGALLDFSYHLTIGNMDEAFKAVKLIESDSVWQNMASMCVKTRRLDVAEICLAHMGHIRGVRALREARRLPEHAAQVAMLAVQLGELEAAEALYLEAGRPDLLNKLYQASNQWRAAVDLARSSDRIHLRNTFFKFGKYLESIGETKQALQAYERAGLAAEQVPRLLARDLPALEQYVKASNEPDLIQWWAQFAEVNSAFDQALMYYEQAGNYRAVIKILCYLEDFDKAGQVCDATKDPAACYLYARHLEAAGSVEAALNYYNLSKRFNHAIQLGMKSGMDNMVLQMALQAGETTKLAAAAYFETKNVWDRAILLYHRGGRTAKAVDLAFSTESFDALRELASSLDSSTDPALLNRCASFFLDHAQYDKAVSMLIAAGQTERALQLAVDEKIAITDEMAEALSPDASVEPEKRAKMLSELGSVLARQGSYRLACKKYAHAGDKISAMKCLIKSGDTSRIMFFANVCRKREVYILAANALQQADWHGDAEIRKGIITFYTKAKQYASLARFYDACARLEVDEYRNYEQATNALAEGIRIAEKATADASTPALKKLLDNMQLRLMWIERFVHARSASDPNELLSGCRAILDAAANDPAVDDAVRTGDIYEVLIQLAVHDNDMAQAYRLIQIMLERGIDVRLYLERNVVERVFVANNASLSELNRVGDSGGGGDDNDNVVDVIDDDL</sequence>
<dbReference type="InterPro" id="IPR056168">
    <property type="entry name" value="TPR_IF140/IFT172/WDR19"/>
</dbReference>
<dbReference type="OrthoDB" id="10258787at2759"/>
<dbReference type="FunFam" id="1.25.40.470:FF:000015">
    <property type="entry name" value="Intraflagellar transport particle protein 140"/>
    <property type="match status" value="1"/>
</dbReference>
<evidence type="ECO:0000259" key="7">
    <source>
        <dbReference type="Pfam" id="PF23385"/>
    </source>
</evidence>
<dbReference type="InterPro" id="IPR056155">
    <property type="entry name" value="Beta-prop_IFT140_2nd"/>
</dbReference>
<feature type="compositionally biased region" description="Low complexity" evidence="6">
    <location>
        <begin position="226"/>
        <end position="235"/>
    </location>
</feature>
<dbReference type="STRING" id="461836.A0A0L0DF11"/>
<protein>
    <submittedName>
        <fullName evidence="10">Ift140 protein</fullName>
    </submittedName>
</protein>
<keyword evidence="2" id="KW-0853">WD repeat</keyword>
<reference evidence="10 11" key="1">
    <citation type="submission" date="2010-05" db="EMBL/GenBank/DDBJ databases">
        <title>The Genome Sequence of Thecamonas trahens ATCC 50062.</title>
        <authorList>
            <consortium name="The Broad Institute Genome Sequencing Platform"/>
            <person name="Russ C."/>
            <person name="Cuomo C."/>
            <person name="Shea T."/>
            <person name="Young S.K."/>
            <person name="Zeng Q."/>
            <person name="Koehrsen M."/>
            <person name="Haas B."/>
            <person name="Borodovsky M."/>
            <person name="Guigo R."/>
            <person name="Alvarado L."/>
            <person name="Berlin A."/>
            <person name="Bochicchio J."/>
            <person name="Borenstein D."/>
            <person name="Chapman S."/>
            <person name="Chen Z."/>
            <person name="Freedman E."/>
            <person name="Gellesch M."/>
            <person name="Goldberg J."/>
            <person name="Griggs A."/>
            <person name="Gujja S."/>
            <person name="Heilman E."/>
            <person name="Heiman D."/>
            <person name="Hepburn T."/>
            <person name="Howarth C."/>
            <person name="Jen D."/>
            <person name="Larson L."/>
            <person name="Mehta T."/>
            <person name="Park D."/>
            <person name="Pearson M."/>
            <person name="Roberts A."/>
            <person name="Saif S."/>
            <person name="Shenoy N."/>
            <person name="Sisk P."/>
            <person name="Stolte C."/>
            <person name="Sykes S."/>
            <person name="Thomson T."/>
            <person name="Walk T."/>
            <person name="White J."/>
            <person name="Yandava C."/>
            <person name="Burger G."/>
            <person name="Gray M.W."/>
            <person name="Holland P.W.H."/>
            <person name="King N."/>
            <person name="Lang F.B.F."/>
            <person name="Roger A.J."/>
            <person name="Ruiz-Trillo I."/>
            <person name="Lander E."/>
            <person name="Nusbaum C."/>
        </authorList>
    </citation>
    <scope>NUCLEOTIDE SEQUENCE [LARGE SCALE GENOMIC DNA]</scope>
    <source>
        <strain evidence="10 11">ATCC 50062</strain>
    </source>
</reference>
<keyword evidence="3" id="KW-0677">Repeat</keyword>
<dbReference type="PANTHER" id="PTHR15722">
    <property type="entry name" value="IFT140/172-RELATED"/>
    <property type="match status" value="1"/>
</dbReference>
<dbReference type="Pfam" id="PF24760">
    <property type="entry name" value="TPR_IF140_C"/>
    <property type="match status" value="1"/>
</dbReference>
<dbReference type="GO" id="GO:0035721">
    <property type="term" value="P:intraciliary retrograde transport"/>
    <property type="evidence" value="ECO:0007669"/>
    <property type="project" value="TreeGrafter"/>
</dbReference>
<evidence type="ECO:0000313" key="11">
    <source>
        <dbReference type="Proteomes" id="UP000054408"/>
    </source>
</evidence>
<keyword evidence="4" id="KW-0969">Cilium</keyword>
<dbReference type="GO" id="GO:0030991">
    <property type="term" value="C:intraciliary transport particle A"/>
    <property type="evidence" value="ECO:0007669"/>
    <property type="project" value="TreeGrafter"/>
</dbReference>
<dbReference type="EMBL" id="GL349463">
    <property type="protein sequence ID" value="KNC50874.1"/>
    <property type="molecule type" value="Genomic_DNA"/>
</dbReference>
<evidence type="ECO:0000256" key="3">
    <source>
        <dbReference type="ARBA" id="ARBA00022737"/>
    </source>
</evidence>
<dbReference type="PANTHER" id="PTHR15722:SF7">
    <property type="entry name" value="INTRAFLAGELLAR TRANSPORT PROTEIN 140 HOMOLOG"/>
    <property type="match status" value="1"/>
</dbReference>
<dbReference type="Pfam" id="PF24762">
    <property type="entry name" value="TPR_IF140-IFT172"/>
    <property type="match status" value="1"/>
</dbReference>
<dbReference type="AlphaFoldDB" id="A0A0L0DF11"/>
<feature type="compositionally biased region" description="Low complexity" evidence="6">
    <location>
        <begin position="264"/>
        <end position="274"/>
    </location>
</feature>
<organism evidence="10 11">
    <name type="scientific">Thecamonas trahens ATCC 50062</name>
    <dbReference type="NCBI Taxonomy" id="461836"/>
    <lineage>
        <taxon>Eukaryota</taxon>
        <taxon>Apusozoa</taxon>
        <taxon>Apusomonadida</taxon>
        <taxon>Apusomonadidae</taxon>
        <taxon>Thecamonas</taxon>
    </lineage>
</organism>
<keyword evidence="11" id="KW-1185">Reference proteome</keyword>
<dbReference type="eggNOG" id="KOG3617">
    <property type="taxonomic scope" value="Eukaryota"/>
</dbReference>
<dbReference type="Gene3D" id="1.25.40.470">
    <property type="match status" value="2"/>
</dbReference>
<name>A0A0L0DF11_THETB</name>
<evidence type="ECO:0000313" key="10">
    <source>
        <dbReference type="EMBL" id="KNC50874.1"/>
    </source>
</evidence>
<feature type="domain" description="IF140/IFT172/WDR19 TPR" evidence="9">
    <location>
        <begin position="370"/>
        <end position="852"/>
    </location>
</feature>
<evidence type="ECO:0000259" key="8">
    <source>
        <dbReference type="Pfam" id="PF24760"/>
    </source>
</evidence>
<dbReference type="InterPro" id="IPR056156">
    <property type="entry name" value="TPR_IF140_C"/>
</dbReference>
<dbReference type="Proteomes" id="UP000054408">
    <property type="component" value="Unassembled WGS sequence"/>
</dbReference>
<keyword evidence="5" id="KW-0966">Cell projection</keyword>
<proteinExistence type="predicted"/>
<accession>A0A0L0DF11</accession>
<dbReference type="GeneID" id="25566112"/>
<evidence type="ECO:0000256" key="2">
    <source>
        <dbReference type="ARBA" id="ARBA00022574"/>
    </source>
</evidence>
<evidence type="ECO:0000256" key="1">
    <source>
        <dbReference type="ARBA" id="ARBA00004138"/>
    </source>
</evidence>
<dbReference type="GO" id="GO:0005930">
    <property type="term" value="C:axoneme"/>
    <property type="evidence" value="ECO:0007669"/>
    <property type="project" value="TreeGrafter"/>
</dbReference>
<feature type="region of interest" description="Disordered" evidence="6">
    <location>
        <begin position="206"/>
        <end position="278"/>
    </location>
</feature>
<evidence type="ECO:0000259" key="9">
    <source>
        <dbReference type="Pfam" id="PF24762"/>
    </source>
</evidence>
<dbReference type="Pfam" id="PF23385">
    <property type="entry name" value="Beta-prop_IFT140_2nd"/>
    <property type="match status" value="1"/>
</dbReference>
<gene>
    <name evidence="10" type="ORF">AMSG_07106</name>
</gene>
<evidence type="ECO:0000256" key="6">
    <source>
        <dbReference type="SAM" id="MobiDB-lite"/>
    </source>
</evidence>
<feature type="domain" description="IF140 C-terminal TPR" evidence="8">
    <location>
        <begin position="861"/>
        <end position="985"/>
    </location>
</feature>
<comment type="subcellular location">
    <subcellularLocation>
        <location evidence="1">Cell projection</location>
        <location evidence="1">Cilium</location>
    </subcellularLocation>
</comment>
<dbReference type="OMA" id="INCIAYC"/>
<evidence type="ECO:0000256" key="4">
    <source>
        <dbReference type="ARBA" id="ARBA00023069"/>
    </source>
</evidence>
<evidence type="ECO:0000256" key="5">
    <source>
        <dbReference type="ARBA" id="ARBA00023273"/>
    </source>
</evidence>
<dbReference type="RefSeq" id="XP_013756582.1">
    <property type="nucleotide sequence ID" value="XM_013901128.1"/>
</dbReference>
<dbReference type="GO" id="GO:0036064">
    <property type="term" value="C:ciliary basal body"/>
    <property type="evidence" value="ECO:0007669"/>
    <property type="project" value="TreeGrafter"/>
</dbReference>
<feature type="domain" description="IFT140 second beta-propeller" evidence="7">
    <location>
        <begin position="14"/>
        <end position="176"/>
    </location>
</feature>